<dbReference type="CDD" id="cd00448">
    <property type="entry name" value="YjgF_YER057c_UK114_family"/>
    <property type="match status" value="1"/>
</dbReference>
<dbReference type="RefSeq" id="WP_012121122.1">
    <property type="nucleotide sequence ID" value="NC_009767.1"/>
</dbReference>
<dbReference type="InterPro" id="IPR035959">
    <property type="entry name" value="RutC-like_sf"/>
</dbReference>
<dbReference type="InterPro" id="IPR006175">
    <property type="entry name" value="YjgF/YER057c/UK114"/>
</dbReference>
<dbReference type="NCBIfam" id="TIGR00004">
    <property type="entry name" value="Rid family detoxifying hydrolase"/>
    <property type="match status" value="1"/>
</dbReference>
<dbReference type="Proteomes" id="UP000000263">
    <property type="component" value="Chromosome"/>
</dbReference>
<gene>
    <name evidence="2" type="ordered locus">Rcas_2625</name>
</gene>
<accession>A7NMD6</accession>
<dbReference type="GO" id="GO:0019239">
    <property type="term" value="F:deaminase activity"/>
    <property type="evidence" value="ECO:0007669"/>
    <property type="project" value="TreeGrafter"/>
</dbReference>
<dbReference type="PANTHER" id="PTHR11803">
    <property type="entry name" value="2-IMINOBUTANOATE/2-IMINOPROPANOATE DEAMINASE RIDA"/>
    <property type="match status" value="1"/>
</dbReference>
<dbReference type="HOGENOM" id="CLU_100715_7_1_0"/>
<dbReference type="Pfam" id="PF01042">
    <property type="entry name" value="Ribonuc_L-PSP"/>
    <property type="match status" value="1"/>
</dbReference>
<name>A7NMD6_ROSCS</name>
<dbReference type="InterPro" id="IPR006056">
    <property type="entry name" value="RidA"/>
</dbReference>
<proteinExistence type="inferred from homology"/>
<dbReference type="Gene3D" id="3.30.1330.40">
    <property type="entry name" value="RutC-like"/>
    <property type="match status" value="1"/>
</dbReference>
<dbReference type="GO" id="GO:0005829">
    <property type="term" value="C:cytosol"/>
    <property type="evidence" value="ECO:0007669"/>
    <property type="project" value="TreeGrafter"/>
</dbReference>
<evidence type="ECO:0000313" key="3">
    <source>
        <dbReference type="Proteomes" id="UP000000263"/>
    </source>
</evidence>
<comment type="similarity">
    <text evidence="1">Belongs to the RutC family.</text>
</comment>
<protein>
    <submittedName>
        <fullName evidence="2">Endoribonuclease L-PSP</fullName>
    </submittedName>
</protein>
<keyword evidence="3" id="KW-1185">Reference proteome</keyword>
<dbReference type="AlphaFoldDB" id="A7NMD6"/>
<organism evidence="2 3">
    <name type="scientific">Roseiflexus castenholzii (strain DSM 13941 / HLO8)</name>
    <dbReference type="NCBI Taxonomy" id="383372"/>
    <lineage>
        <taxon>Bacteria</taxon>
        <taxon>Bacillati</taxon>
        <taxon>Chloroflexota</taxon>
        <taxon>Chloroflexia</taxon>
        <taxon>Chloroflexales</taxon>
        <taxon>Roseiflexineae</taxon>
        <taxon>Roseiflexaceae</taxon>
        <taxon>Roseiflexus</taxon>
    </lineage>
</organism>
<dbReference type="eggNOG" id="COG0251">
    <property type="taxonomic scope" value="Bacteria"/>
</dbReference>
<dbReference type="KEGG" id="rca:Rcas_2625"/>
<dbReference type="STRING" id="383372.Rcas_2625"/>
<dbReference type="SUPFAM" id="SSF55298">
    <property type="entry name" value="YjgF-like"/>
    <property type="match status" value="1"/>
</dbReference>
<dbReference type="PANTHER" id="PTHR11803:SF39">
    <property type="entry name" value="2-IMINOBUTANOATE_2-IMINOPROPANOATE DEAMINASE"/>
    <property type="match status" value="1"/>
</dbReference>
<evidence type="ECO:0000313" key="2">
    <source>
        <dbReference type="EMBL" id="ABU58698.1"/>
    </source>
</evidence>
<evidence type="ECO:0000256" key="1">
    <source>
        <dbReference type="ARBA" id="ARBA00010552"/>
    </source>
</evidence>
<reference evidence="2 3" key="1">
    <citation type="submission" date="2007-08" db="EMBL/GenBank/DDBJ databases">
        <title>Complete sequence of Roseiflexus castenholzii DSM 13941.</title>
        <authorList>
            <consortium name="US DOE Joint Genome Institute"/>
            <person name="Copeland A."/>
            <person name="Lucas S."/>
            <person name="Lapidus A."/>
            <person name="Barry K."/>
            <person name="Glavina del Rio T."/>
            <person name="Dalin E."/>
            <person name="Tice H."/>
            <person name="Pitluck S."/>
            <person name="Thompson L.S."/>
            <person name="Brettin T."/>
            <person name="Bruce D."/>
            <person name="Detter J.C."/>
            <person name="Han C."/>
            <person name="Tapia R."/>
            <person name="Schmutz J."/>
            <person name="Larimer F."/>
            <person name="Land M."/>
            <person name="Hauser L."/>
            <person name="Kyrpides N."/>
            <person name="Mikhailova N."/>
            <person name="Bryant D.A."/>
            <person name="Hanada S."/>
            <person name="Tsukatani Y."/>
            <person name="Richardson P."/>
        </authorList>
    </citation>
    <scope>NUCLEOTIDE SEQUENCE [LARGE SCALE GENOMIC DNA]</scope>
    <source>
        <strain evidence="3">DSM 13941 / HLO8</strain>
    </source>
</reference>
<dbReference type="OrthoDB" id="159047at2"/>
<dbReference type="EMBL" id="CP000804">
    <property type="protein sequence ID" value="ABU58698.1"/>
    <property type="molecule type" value="Genomic_DNA"/>
</dbReference>
<sequence length="134" mass="14882">MEHIHILTDAAPVPHGAYDQAIRVGNMVITSSYMGLHPSHAGIITGGFEAEFRQAMHNIAAVLAAAGCTLRDVVRVNVSLTDLQKYTEMDRLYREYFHPPYPTRRTIGVKELLGGAQVEIDVWAIVQEDRGHSQ</sequence>